<keyword evidence="2" id="KW-1185">Reference proteome</keyword>
<evidence type="ECO:0000313" key="1">
    <source>
        <dbReference type="EMBL" id="SFQ52607.1"/>
    </source>
</evidence>
<name>A0A1I5Z922_9BACT</name>
<proteinExistence type="predicted"/>
<dbReference type="Proteomes" id="UP000199031">
    <property type="component" value="Unassembled WGS sequence"/>
</dbReference>
<dbReference type="AlphaFoldDB" id="A0A1I5Z922"/>
<reference evidence="1 2" key="1">
    <citation type="submission" date="2016-10" db="EMBL/GenBank/DDBJ databases">
        <authorList>
            <person name="de Groot N.N."/>
        </authorList>
    </citation>
    <scope>NUCLEOTIDE SEQUENCE [LARGE SCALE GENOMIC DNA]</scope>
    <source>
        <strain evidence="1 2">DSM 28286</strain>
    </source>
</reference>
<dbReference type="Gene3D" id="2.40.160.60">
    <property type="entry name" value="Outer membrane protein transport protein (OMPP1/FadL/TodX)"/>
    <property type="match status" value="1"/>
</dbReference>
<dbReference type="EMBL" id="FOXQ01000017">
    <property type="protein sequence ID" value="SFQ52607.1"/>
    <property type="molecule type" value="Genomic_DNA"/>
</dbReference>
<evidence type="ECO:0008006" key="3">
    <source>
        <dbReference type="Google" id="ProtNLM"/>
    </source>
</evidence>
<dbReference type="STRING" id="1465490.SAMN05444277_11772"/>
<accession>A0A1I5Z922</accession>
<dbReference type="OrthoDB" id="9765571at2"/>
<organism evidence="1 2">
    <name type="scientific">Parafilimonas terrae</name>
    <dbReference type="NCBI Taxonomy" id="1465490"/>
    <lineage>
        <taxon>Bacteria</taxon>
        <taxon>Pseudomonadati</taxon>
        <taxon>Bacteroidota</taxon>
        <taxon>Chitinophagia</taxon>
        <taxon>Chitinophagales</taxon>
        <taxon>Chitinophagaceae</taxon>
        <taxon>Parafilimonas</taxon>
    </lineage>
</organism>
<gene>
    <name evidence="1" type="ORF">SAMN05444277_11772</name>
</gene>
<dbReference type="RefSeq" id="WP_090662838.1">
    <property type="nucleotide sequence ID" value="NZ_FOXQ01000017.1"/>
</dbReference>
<dbReference type="SUPFAM" id="SSF56935">
    <property type="entry name" value="Porins"/>
    <property type="match status" value="1"/>
</dbReference>
<sequence length="514" mass="56484">MRKVLLLTIGAFIYSYSFSQFVDDITKNAWFVPYGTARSVSVGGAIGALGGDITSSSVNPAGLGFYKTSEFVISPSFLMNNNKSDYRGSVLDNIKKSTFQLGTTGVVIGGKMSRPGRSSAFSISINQLASYNNKVSYSGLNDYSSYSEQYLEQLVADNANIQSASNDYPFGSSLAFFTYLIDSISGPSGSLEGYRSLVPVGNGNSVQQQYDETTGGGIYEISFGFASNHNDKLMLGASINVPLSFYTQDITYTETDPANNANNDFAYSTFTQNHTLNGIGLNARFGLIYRPEQSLRLGLAIHTPSFMSYTDKLKAAITTDTEGYAGVQTSKSSDFSNAVGETRYNEITPYKIVASAAYVFKEVENVKLQKGFITADVEYVNHRGSRFLQQADDNGYYNDATDDYYRSLNEVIKSYYKGALNFRLGGEIKFSPYAIRLGAAYYGSPYDDKQLKANRIMAAGGLGYRNHGFFIDLTIAAIFNKDVNFPYRLSDKANTFAELKNQRLNVLLTAGFKF</sequence>
<evidence type="ECO:0000313" key="2">
    <source>
        <dbReference type="Proteomes" id="UP000199031"/>
    </source>
</evidence>
<protein>
    <recommendedName>
        <fullName evidence="3">Outer membrane protein transport protein (OMPP1/FadL/TodX)</fullName>
    </recommendedName>
</protein>